<dbReference type="GO" id="GO:0006508">
    <property type="term" value="P:proteolysis"/>
    <property type="evidence" value="ECO:0007669"/>
    <property type="project" value="UniProtKB-KW"/>
</dbReference>
<dbReference type="RefSeq" id="WP_184200841.1">
    <property type="nucleotide sequence ID" value="NZ_BMOX01000038.1"/>
</dbReference>
<sequence length="487" mass="50362">MSVFRWPLVGVASLAMALAGCGGGDGGGGTGGGTPTPTPAPTPTPTPPPSGTCSLASRQAWANAEIREFYLFPELLPASVDASAFGSVGAYVDALTATARAEGKDRFFTFVTSIAEENAFFATGSTAAFGIRVMTDAPGRTVMVADAFEGAPALAAGIDRGTAILAIGTNDATLRPVADIIAAEGAAGVSAAFGPATVGLSRALRVRDVAGAERVVTITKAEFNIAPISPRFGTRIIEADGQRTGYINMRTFIDPSDPALRSAFATMRAQGVRQFIIDLRYNGGGLLRIAELMGDLLGENRLPSDVFNVETFRPSKSSLNETRLFRRQLQSVAPLKIAFIGTGATASASELVINAFTPYLAANSALVGTNTFGKPVGQIARDRAECDDRLRITAFANRNAAGRGDYFNGLVSEVAASCSATDGLSLQMGDPREASTARALDFLAGRICAPITLGPATASRSAAAAPALEMLVPAEPTVVSREVPGTF</sequence>
<dbReference type="GO" id="GO:0004175">
    <property type="term" value="F:endopeptidase activity"/>
    <property type="evidence" value="ECO:0007669"/>
    <property type="project" value="TreeGrafter"/>
</dbReference>
<name>A0A841LA05_9SPHN</name>
<dbReference type="PROSITE" id="PS51257">
    <property type="entry name" value="PROKAR_LIPOPROTEIN"/>
    <property type="match status" value="1"/>
</dbReference>
<dbReference type="SUPFAM" id="SSF52096">
    <property type="entry name" value="ClpP/crotonase"/>
    <property type="match status" value="1"/>
</dbReference>
<protein>
    <submittedName>
        <fullName evidence="4">C-terminal processing protease CtpA/Prc</fullName>
    </submittedName>
</protein>
<feature type="signal peptide" evidence="2">
    <location>
        <begin position="1"/>
        <end position="17"/>
    </location>
</feature>
<feature type="region of interest" description="Disordered" evidence="1">
    <location>
        <begin position="26"/>
        <end position="55"/>
    </location>
</feature>
<comment type="caution">
    <text evidence="4">The sequence shown here is derived from an EMBL/GenBank/DDBJ whole genome shotgun (WGS) entry which is preliminary data.</text>
</comment>
<dbReference type="GO" id="GO:0030288">
    <property type="term" value="C:outer membrane-bounded periplasmic space"/>
    <property type="evidence" value="ECO:0007669"/>
    <property type="project" value="TreeGrafter"/>
</dbReference>
<evidence type="ECO:0000313" key="5">
    <source>
        <dbReference type="Proteomes" id="UP000538147"/>
    </source>
</evidence>
<keyword evidence="4" id="KW-0378">Hydrolase</keyword>
<proteinExistence type="predicted"/>
<dbReference type="Pfam" id="PF03572">
    <property type="entry name" value="Peptidase_S41"/>
    <property type="match status" value="1"/>
</dbReference>
<dbReference type="InterPro" id="IPR029045">
    <property type="entry name" value="ClpP/crotonase-like_dom_sf"/>
</dbReference>
<dbReference type="PANTHER" id="PTHR32060">
    <property type="entry name" value="TAIL-SPECIFIC PROTEASE"/>
    <property type="match status" value="1"/>
</dbReference>
<feature type="compositionally biased region" description="Pro residues" evidence="1">
    <location>
        <begin position="36"/>
        <end position="50"/>
    </location>
</feature>
<dbReference type="PANTHER" id="PTHR32060:SF30">
    <property type="entry name" value="CARBOXY-TERMINAL PROCESSING PROTEASE CTPA"/>
    <property type="match status" value="1"/>
</dbReference>
<dbReference type="CDD" id="cd07561">
    <property type="entry name" value="Peptidase_S41_CPP_like"/>
    <property type="match status" value="1"/>
</dbReference>
<reference evidence="4 5" key="1">
    <citation type="submission" date="2020-08" db="EMBL/GenBank/DDBJ databases">
        <title>Genomic Encyclopedia of Type Strains, Phase IV (KMG-IV): sequencing the most valuable type-strain genomes for metagenomic binning, comparative biology and taxonomic classification.</title>
        <authorList>
            <person name="Goeker M."/>
        </authorList>
    </citation>
    <scope>NUCLEOTIDE SEQUENCE [LARGE SCALE GENOMIC DNA]</scope>
    <source>
        <strain evidence="4 5">DSM 102189</strain>
    </source>
</reference>
<keyword evidence="5" id="KW-1185">Reference proteome</keyword>
<dbReference type="InterPro" id="IPR005151">
    <property type="entry name" value="Tail-specific_protease"/>
</dbReference>
<dbReference type="GO" id="GO:0007165">
    <property type="term" value="P:signal transduction"/>
    <property type="evidence" value="ECO:0007669"/>
    <property type="project" value="TreeGrafter"/>
</dbReference>
<keyword evidence="2" id="KW-0732">Signal</keyword>
<dbReference type="Gene3D" id="3.90.226.10">
    <property type="entry name" value="2-enoyl-CoA Hydratase, Chain A, domain 1"/>
    <property type="match status" value="1"/>
</dbReference>
<dbReference type="EMBL" id="JACIIV010000019">
    <property type="protein sequence ID" value="MBB6228471.1"/>
    <property type="molecule type" value="Genomic_DNA"/>
</dbReference>
<feature type="chain" id="PRO_5032759224" evidence="2">
    <location>
        <begin position="18"/>
        <end position="487"/>
    </location>
</feature>
<dbReference type="InterPro" id="IPR036034">
    <property type="entry name" value="PDZ_sf"/>
</dbReference>
<keyword evidence="4" id="KW-0645">Protease</keyword>
<dbReference type="Gene3D" id="3.30.750.170">
    <property type="match status" value="1"/>
</dbReference>
<evidence type="ECO:0000259" key="3">
    <source>
        <dbReference type="SMART" id="SM00245"/>
    </source>
</evidence>
<organism evidence="4 5">
    <name type="scientific">Polymorphobacter multimanifer</name>
    <dbReference type="NCBI Taxonomy" id="1070431"/>
    <lineage>
        <taxon>Bacteria</taxon>
        <taxon>Pseudomonadati</taxon>
        <taxon>Pseudomonadota</taxon>
        <taxon>Alphaproteobacteria</taxon>
        <taxon>Sphingomonadales</taxon>
        <taxon>Sphingosinicellaceae</taxon>
        <taxon>Polymorphobacter</taxon>
    </lineage>
</organism>
<evidence type="ECO:0000256" key="1">
    <source>
        <dbReference type="SAM" id="MobiDB-lite"/>
    </source>
</evidence>
<accession>A0A841LA05</accession>
<dbReference type="GO" id="GO:0008236">
    <property type="term" value="F:serine-type peptidase activity"/>
    <property type="evidence" value="ECO:0007669"/>
    <property type="project" value="InterPro"/>
</dbReference>
<evidence type="ECO:0000256" key="2">
    <source>
        <dbReference type="SAM" id="SignalP"/>
    </source>
</evidence>
<dbReference type="SMART" id="SM00245">
    <property type="entry name" value="TSPc"/>
    <property type="match status" value="1"/>
</dbReference>
<dbReference type="Proteomes" id="UP000538147">
    <property type="component" value="Unassembled WGS sequence"/>
</dbReference>
<dbReference type="AlphaFoldDB" id="A0A841LA05"/>
<evidence type="ECO:0000313" key="4">
    <source>
        <dbReference type="EMBL" id="MBB6228471.1"/>
    </source>
</evidence>
<dbReference type="Gene3D" id="2.30.42.10">
    <property type="match status" value="1"/>
</dbReference>
<feature type="domain" description="Tail specific protease" evidence="3">
    <location>
        <begin position="211"/>
        <end position="417"/>
    </location>
</feature>
<gene>
    <name evidence="4" type="ORF">FHS79_002658</name>
</gene>